<reference evidence="2" key="1">
    <citation type="submission" date="2017-01" db="EMBL/GenBank/DDBJ databases">
        <title>Genome Analysis of Deinococcus marmoris KOPRI26562.</title>
        <authorList>
            <person name="Kim J.H."/>
            <person name="Oh H.-M."/>
        </authorList>
    </citation>
    <scope>NUCLEOTIDE SEQUENCE [LARGE SCALE GENOMIC DNA]</scope>
    <source>
        <strain evidence="2">PAMC 26633</strain>
    </source>
</reference>
<name>A0A226WM53_CABSO</name>
<accession>A0A226WM53</accession>
<dbReference type="AlphaFoldDB" id="A0A226WM53"/>
<evidence type="ECO:0000313" key="2">
    <source>
        <dbReference type="Proteomes" id="UP000214720"/>
    </source>
</evidence>
<evidence type="ECO:0000313" key="1">
    <source>
        <dbReference type="EMBL" id="OXC71889.1"/>
    </source>
</evidence>
<comment type="caution">
    <text evidence="1">The sequence shown here is derived from an EMBL/GenBank/DDBJ whole genome shotgun (WGS) entry which is preliminary data.</text>
</comment>
<organism evidence="1 2">
    <name type="scientific">Caballeronia sordidicola</name>
    <name type="common">Burkholderia sordidicola</name>
    <dbReference type="NCBI Taxonomy" id="196367"/>
    <lineage>
        <taxon>Bacteria</taxon>
        <taxon>Pseudomonadati</taxon>
        <taxon>Pseudomonadota</taxon>
        <taxon>Betaproteobacteria</taxon>
        <taxon>Burkholderiales</taxon>
        <taxon>Burkholderiaceae</taxon>
        <taxon>Caballeronia</taxon>
    </lineage>
</organism>
<sequence length="54" mass="5787">MKGAWALDKKSVKTAPKFEFYPQSERASVAASRVDLRASHCGIGFLKAGSAKMG</sequence>
<gene>
    <name evidence="1" type="ORF">BSU04_44615</name>
</gene>
<proteinExistence type="predicted"/>
<dbReference type="Proteomes" id="UP000214720">
    <property type="component" value="Unassembled WGS sequence"/>
</dbReference>
<dbReference type="EMBL" id="MTHB01000290">
    <property type="protein sequence ID" value="OXC71889.1"/>
    <property type="molecule type" value="Genomic_DNA"/>
</dbReference>
<protein>
    <submittedName>
        <fullName evidence="1">Uncharacterized protein</fullName>
    </submittedName>
</protein>